<comment type="caution">
    <text evidence="1">The sequence shown here is derived from an EMBL/GenBank/DDBJ whole genome shotgun (WGS) entry which is preliminary data.</text>
</comment>
<proteinExistence type="predicted"/>
<dbReference type="EMBL" id="LGLV01000020">
    <property type="protein sequence ID" value="OBZ92409.1"/>
    <property type="molecule type" value="Genomic_DNA"/>
</dbReference>
<name>A0A1C7NTV3_9HYPH</name>
<dbReference type="Proteomes" id="UP000093111">
    <property type="component" value="Unassembled WGS sequence"/>
</dbReference>
<sequence length="60" mass="6611">MGLGKLAQFEAVFDTIKAGVVTGENSVDVVNILMHGNHRSTYRIQFRANFPLSLFQTGNV</sequence>
<gene>
    <name evidence="1" type="ORF">ADU59_27110</name>
</gene>
<dbReference type="AlphaFoldDB" id="A0A1C7NTV3"/>
<reference evidence="1 2" key="1">
    <citation type="journal article" date="2016" name="Syst. Appl. Microbiol.">
        <title>Pararhizobium polonicum sp. nov. isolated from tumors on stone fruit rootstocks.</title>
        <authorList>
            <person name="Pulawska J."/>
            <person name="Kuzmanovic N."/>
            <person name="Willems A."/>
            <person name="Pothier J.F."/>
        </authorList>
    </citation>
    <scope>NUCLEOTIDE SEQUENCE [LARGE SCALE GENOMIC DNA]</scope>
    <source>
        <strain evidence="1 2">F5.1</strain>
    </source>
</reference>
<keyword evidence="2" id="KW-1185">Reference proteome</keyword>
<evidence type="ECO:0000313" key="2">
    <source>
        <dbReference type="Proteomes" id="UP000093111"/>
    </source>
</evidence>
<accession>A0A1C7NTV3</accession>
<protein>
    <submittedName>
        <fullName evidence="1">Uncharacterized protein</fullName>
    </submittedName>
</protein>
<evidence type="ECO:0000313" key="1">
    <source>
        <dbReference type="EMBL" id="OBZ92409.1"/>
    </source>
</evidence>
<dbReference type="STRING" id="1612624.ADU59_27110"/>
<organism evidence="1 2">
    <name type="scientific">Pararhizobium polonicum</name>
    <dbReference type="NCBI Taxonomy" id="1612624"/>
    <lineage>
        <taxon>Bacteria</taxon>
        <taxon>Pseudomonadati</taxon>
        <taxon>Pseudomonadota</taxon>
        <taxon>Alphaproteobacteria</taxon>
        <taxon>Hyphomicrobiales</taxon>
        <taxon>Rhizobiaceae</taxon>
        <taxon>Rhizobium/Agrobacterium group</taxon>
        <taxon>Pararhizobium</taxon>
    </lineage>
</organism>